<dbReference type="AlphaFoldDB" id="A0A1G6HN68"/>
<sequence length="334" mass="38869">MVNFKPKLQRSKMKNILILVALFAWTGICYGQTLNEQRERERIAENKIRVITVWNHKYADGKPSAKGYKSSETTYDNKGFPVSVINFKSSGEISSKQTYSYDKTGNKTNYVNIDGKEGKTTFLQNISYDANNNKANENGYNGAEPYRVTYKYNNGKQSEIIRYKGANTVDERWAYVQQANKITITVYKPEKTISYTMEKVLDAKGNVVEDIRKENSGATSKRYVMKFNNQDLEIQKDVYLGGKFIYKQFFTYDKEGNLVQTDQTNADGEKFVFSKYKYDTKGNLLEEQWNEGDADQFSKKESKYNPKGILVEVDTYYAPYNYKVLYKYTYEFYK</sequence>
<name>A0A1G6HN68_9BACT</name>
<organism evidence="1 2">
    <name type="scientific">Williamwhitmania taraxaci</name>
    <dbReference type="NCBI Taxonomy" id="1640674"/>
    <lineage>
        <taxon>Bacteria</taxon>
        <taxon>Pseudomonadati</taxon>
        <taxon>Bacteroidota</taxon>
        <taxon>Bacteroidia</taxon>
        <taxon>Bacteroidales</taxon>
        <taxon>Williamwhitmaniaceae</taxon>
        <taxon>Williamwhitmania</taxon>
    </lineage>
</organism>
<reference evidence="1 2" key="1">
    <citation type="submission" date="2016-09" db="EMBL/GenBank/DDBJ databases">
        <authorList>
            <person name="Capua I."/>
            <person name="De Benedictis P."/>
            <person name="Joannis T."/>
            <person name="Lombin L.H."/>
            <person name="Cattoli G."/>
        </authorList>
    </citation>
    <scope>NUCLEOTIDE SEQUENCE [LARGE SCALE GENOMIC DNA]</scope>
    <source>
        <strain evidence="1 2">A7P-90m</strain>
    </source>
</reference>
<gene>
    <name evidence="1" type="ORF">SAMN05216323_101225</name>
</gene>
<accession>A0A1G6HN68</accession>
<keyword evidence="2" id="KW-1185">Reference proteome</keyword>
<dbReference type="Gene3D" id="2.180.10.10">
    <property type="entry name" value="RHS repeat-associated core"/>
    <property type="match status" value="1"/>
</dbReference>
<proteinExistence type="predicted"/>
<dbReference type="Proteomes" id="UP000199452">
    <property type="component" value="Unassembled WGS sequence"/>
</dbReference>
<evidence type="ECO:0000313" key="2">
    <source>
        <dbReference type="Proteomes" id="UP000199452"/>
    </source>
</evidence>
<protein>
    <submittedName>
        <fullName evidence="1">YD repeat-containing protein</fullName>
    </submittedName>
</protein>
<dbReference type="EMBL" id="FMYP01000012">
    <property type="protein sequence ID" value="SDB95644.1"/>
    <property type="molecule type" value="Genomic_DNA"/>
</dbReference>
<dbReference type="STRING" id="1640674.SAMN05216323_101225"/>
<evidence type="ECO:0000313" key="1">
    <source>
        <dbReference type="EMBL" id="SDB95644.1"/>
    </source>
</evidence>